<organism evidence="1">
    <name type="scientific">Tupanvirus soda lake</name>
    <dbReference type="NCBI Taxonomy" id="2126985"/>
    <lineage>
        <taxon>Viruses</taxon>
        <taxon>Varidnaviria</taxon>
        <taxon>Bamfordvirae</taxon>
        <taxon>Nucleocytoviricota</taxon>
        <taxon>Megaviricetes</taxon>
        <taxon>Imitervirales</taxon>
        <taxon>Mimiviridae</taxon>
        <taxon>Megamimivirinae</taxon>
        <taxon>Tupanvirus</taxon>
        <taxon>Tupanvirus salinum</taxon>
    </lineage>
</organism>
<protein>
    <submittedName>
        <fullName evidence="1">Putative orfan</fullName>
    </submittedName>
</protein>
<proteinExistence type="predicted"/>
<dbReference type="GeneID" id="80518753"/>
<evidence type="ECO:0000313" key="1">
    <source>
        <dbReference type="EMBL" id="QKU35329.1"/>
    </source>
</evidence>
<reference evidence="1" key="2">
    <citation type="journal article" date="2018" name="Nat. Commun.">
        <title>Tailed giant Tupanvirus possesses the most complete translational apparatus of the known virosphere.</title>
        <authorList>
            <person name="Abrahao J."/>
            <person name="Silva L."/>
            <person name="Silva L.S."/>
            <person name="Khalil J.Y.B."/>
            <person name="Rodrigues R."/>
            <person name="Arantes T."/>
            <person name="Assis F."/>
            <person name="Boratto P."/>
            <person name="Andrade M."/>
            <person name="Kroon E.G."/>
            <person name="Ribeiro B."/>
            <person name="Bergier I."/>
            <person name="Seligmann H."/>
            <person name="Ghigo E."/>
            <person name="Colson P."/>
            <person name="Levasseur A."/>
            <person name="Kroemer G."/>
            <person name="Raoult D."/>
            <person name="La Scola B."/>
        </authorList>
    </citation>
    <scope>NUCLEOTIDE SEQUENCE [LARGE SCALE GENOMIC DNA]</scope>
    <source>
        <strain evidence="1">Soda lake</strain>
    </source>
</reference>
<dbReference type="RefSeq" id="YP_010781989.1">
    <property type="nucleotide sequence ID" value="NC_075039.1"/>
</dbReference>
<dbReference type="EMBL" id="KY523104">
    <property type="protein sequence ID" value="QKU35329.1"/>
    <property type="molecule type" value="Genomic_DNA"/>
</dbReference>
<name>A0A6N1NL82_9VIRU</name>
<reference evidence="1" key="1">
    <citation type="submission" date="2017-01" db="EMBL/GenBank/DDBJ databases">
        <authorList>
            <person name="Assis F.L."/>
            <person name="Abrahao J.S."/>
            <person name="Silva L."/>
            <person name="Khalil J.B."/>
            <person name="Rodrigues R."/>
            <person name="Silva L.S."/>
            <person name="Arantes T."/>
            <person name="Boratto P."/>
            <person name="Andrade M."/>
            <person name="Kroon E.G."/>
            <person name="Ribeiro B."/>
            <person name="Bergier I."/>
            <person name="Seligmann H."/>
            <person name="Ghigo E."/>
            <person name="Colson P."/>
            <person name="Levasseur A."/>
            <person name="Raoult D."/>
            <person name="Scola B.L."/>
        </authorList>
    </citation>
    <scope>NUCLEOTIDE SEQUENCE</scope>
    <source>
        <strain evidence="1">Soda lake</strain>
    </source>
</reference>
<dbReference type="KEGG" id="vg:80518753"/>
<sequence length="82" mass="9777">MLFHMIFKSYIFVHDTFIMYVRSRPKIDTKQIKKFNDQYGDVIIESLDGKILKGHSEILVRVSKFFDSNIMRTKKFSLNTII</sequence>
<accession>A0A6N1NL82</accession>